<dbReference type="NCBIfam" id="NF033928">
    <property type="entry name" value="alph_xenorhab_A"/>
    <property type="match status" value="1"/>
</dbReference>
<dbReference type="Proteomes" id="UP000297555">
    <property type="component" value="Unassembled WGS sequence"/>
</dbReference>
<dbReference type="SUPFAM" id="SSF58100">
    <property type="entry name" value="Bacterial hemolysins"/>
    <property type="match status" value="1"/>
</dbReference>
<dbReference type="Gene3D" id="1.20.1170.10">
    <property type="match status" value="1"/>
</dbReference>
<reference evidence="2 3" key="1">
    <citation type="submission" date="2019-03" db="EMBL/GenBank/DDBJ databases">
        <title>Draft genome sequence of humic substances-degrading Pseudomonas kribbensis CHA-19 from forest soil.</title>
        <authorList>
            <person name="Kim D."/>
        </authorList>
    </citation>
    <scope>NUCLEOTIDE SEQUENCE [LARGE SCALE GENOMIC DNA]</scope>
    <source>
        <strain evidence="2 3">CHA-19</strain>
    </source>
</reference>
<keyword evidence="1" id="KW-0175">Coiled coil</keyword>
<dbReference type="EMBL" id="SPDQ01000003">
    <property type="protein sequence ID" value="TFH83202.1"/>
    <property type="molecule type" value="Genomic_DNA"/>
</dbReference>
<protein>
    <submittedName>
        <fullName evidence="2">Uncharacterized protein</fullName>
    </submittedName>
</protein>
<dbReference type="OrthoDB" id="6937673at2"/>
<gene>
    <name evidence="2" type="ORF">E4J90_03500</name>
</gene>
<organism evidence="2 3">
    <name type="scientific">Pseudomonas kribbensis</name>
    <dbReference type="NCBI Taxonomy" id="1628086"/>
    <lineage>
        <taxon>Bacteria</taxon>
        <taxon>Pseudomonadati</taxon>
        <taxon>Pseudomonadota</taxon>
        <taxon>Gammaproteobacteria</taxon>
        <taxon>Pseudomonadales</taxon>
        <taxon>Pseudomonadaceae</taxon>
        <taxon>Pseudomonas</taxon>
    </lineage>
</organism>
<dbReference type="CDD" id="cd22657">
    <property type="entry name" value="ClyA_XaxA-like"/>
    <property type="match status" value="1"/>
</dbReference>
<evidence type="ECO:0000313" key="2">
    <source>
        <dbReference type="EMBL" id="TFH83202.1"/>
    </source>
</evidence>
<feature type="coiled-coil region" evidence="1">
    <location>
        <begin position="561"/>
        <end position="595"/>
    </location>
</feature>
<evidence type="ECO:0000256" key="1">
    <source>
        <dbReference type="SAM" id="Coils"/>
    </source>
</evidence>
<dbReference type="AlphaFoldDB" id="A0A4Y8VRH8"/>
<evidence type="ECO:0000313" key="3">
    <source>
        <dbReference type="Proteomes" id="UP000297555"/>
    </source>
</evidence>
<comment type="caution">
    <text evidence="2">The sequence shown here is derived from an EMBL/GenBank/DDBJ whole genome shotgun (WGS) entry which is preliminary data.</text>
</comment>
<accession>A0A4Y8VRH8</accession>
<dbReference type="InterPro" id="IPR047760">
    <property type="entry name" value="XaxB-like"/>
</dbReference>
<dbReference type="NCBIfam" id="NF033927">
    <property type="entry name" value="alph_xenorhab_B"/>
    <property type="match status" value="1"/>
</dbReference>
<proteinExistence type="predicted"/>
<sequence length="744" mass="83912">MEFHNYNKSLEVASKVPLMFVDASLGRGVFEGEEAARETGIQLTKEQIISIMKYEALGLSLPVQLQDVIAYLNYGAGDDGGVGLKAEDFLRTFVTTYEHAQTWSPLRDRIKLTGEQLKIFAGTIQSIGGNILAVYNGHPAAAYLDAHNISSIEEFLKFKAQFPDIPDIELPPDDIPDIKYYLEQLLGRVKKSHGDAEQVKAELKIFGDTLHGKVVPEIKLRLSFIEKNTYQQDIKLLQAEIDERAARIDELNAEYGELVKKAVLAGATLNLGGLILGIYYGVNAEKIRKQRNELRVEQAAANQRMASKSQTLSSLNRVRDDFQNLSYVAIEADLATENLRLVWSALKEYIDESFLFISDVVEATSLRRFIGNLRSVISPWEKIQVSSDELIKVFMEAEREYSGSRLVFLNGIEMTMQAQILESDFDMSRLREYDAVVQNSNTHAQMLFQKYNFLQEPVVSMNALARAISNSLLPVRENAQSSRIGLDSSHRRLQSLKLDLHDPRYEDEYEDICFDIEKELGGASQKLSSLTEETSTLRNGFNQRFDRTLAKQWLVAQQKDLAFAEEQKGSADERVSVLKEQMKSIREAINAIEEAGVEKIGEEAQLTLEKLKALGLAPPQIQIAMLALETLKKLVEGIGHAISYLNMLAAYKTLEARAADYKRQADGYAIDVEIAKGKIDLISTLEALDDGRLDFVNEFNKLLADTEKFNREFKQDKTQPVEDRLDVAITRIVEIVDYLNLIQR</sequence>
<dbReference type="RefSeq" id="WP_134825470.1">
    <property type="nucleotide sequence ID" value="NZ_SPDQ01000003.1"/>
</dbReference>
<name>A0A4Y8VRH8_9PSED</name>
<feature type="coiled-coil region" evidence="1">
    <location>
        <begin position="227"/>
        <end position="304"/>
    </location>
</feature>